<dbReference type="RefSeq" id="WP_015789834.1">
    <property type="nucleotide sequence ID" value="NC_013158.1"/>
</dbReference>
<dbReference type="PANTHER" id="PTHR43855:SF1">
    <property type="entry name" value="THIOSULFATE SULFURTRANSFERASE"/>
    <property type="match status" value="1"/>
</dbReference>
<protein>
    <submittedName>
        <fullName evidence="3">Rhodanese domain protein</fullName>
    </submittedName>
</protein>
<keyword evidence="1" id="KW-0677">Repeat</keyword>
<dbReference type="CDD" id="cd01449">
    <property type="entry name" value="TST_Repeat_2"/>
    <property type="match status" value="1"/>
</dbReference>
<dbReference type="Pfam" id="PF00581">
    <property type="entry name" value="Rhodanese"/>
    <property type="match status" value="2"/>
</dbReference>
<dbReference type="STRING" id="519442.Huta_2096"/>
<reference evidence="3 4" key="1">
    <citation type="journal article" date="2009" name="Stand. Genomic Sci.">
        <title>Complete genome sequence of Halorhabdus utahensis type strain (AX-2).</title>
        <authorList>
            <person name="Anderson I."/>
            <person name="Tindall B.J."/>
            <person name="Pomrenke H."/>
            <person name="Goker M."/>
            <person name="Lapidus A."/>
            <person name="Nolan M."/>
            <person name="Copeland A."/>
            <person name="Glavina Del Rio T."/>
            <person name="Chen F."/>
            <person name="Tice H."/>
            <person name="Cheng J.F."/>
            <person name="Lucas S."/>
            <person name="Chertkov O."/>
            <person name="Bruce D."/>
            <person name="Brettin T."/>
            <person name="Detter J.C."/>
            <person name="Han C."/>
            <person name="Goodwin L."/>
            <person name="Land M."/>
            <person name="Hauser L."/>
            <person name="Chang Y.J."/>
            <person name="Jeffries C.D."/>
            <person name="Pitluck S."/>
            <person name="Pati A."/>
            <person name="Mavromatis K."/>
            <person name="Ivanova N."/>
            <person name="Ovchinnikova G."/>
            <person name="Chen A."/>
            <person name="Palaniappan K."/>
            <person name="Chain P."/>
            <person name="Rohde M."/>
            <person name="Bristow J."/>
            <person name="Eisen J.A."/>
            <person name="Markowitz V."/>
            <person name="Hugenholtz P."/>
            <person name="Kyrpides N.C."/>
            <person name="Klenk H.P."/>
        </authorList>
    </citation>
    <scope>NUCLEOTIDE SEQUENCE [LARGE SCALE GENOMIC DNA]</scope>
    <source>
        <strain evidence="4">DSM 12940 / JCM 11049 / AX-2</strain>
    </source>
</reference>
<dbReference type="SUPFAM" id="SSF52821">
    <property type="entry name" value="Rhodanese/Cell cycle control phosphatase"/>
    <property type="match status" value="2"/>
</dbReference>
<gene>
    <name evidence="3" type="ordered locus">Huta_2096</name>
</gene>
<dbReference type="HOGENOM" id="CLU_031618_1_6_2"/>
<keyword evidence="4" id="KW-1185">Reference proteome</keyword>
<dbReference type="GeneID" id="8384390"/>
<feature type="domain" description="Rhodanese" evidence="2">
    <location>
        <begin position="13"/>
        <end position="123"/>
    </location>
</feature>
<dbReference type="PANTHER" id="PTHR43855">
    <property type="entry name" value="THIOSULFATE SULFURTRANSFERASE"/>
    <property type="match status" value="1"/>
</dbReference>
<dbReference type="AlphaFoldDB" id="C7NU18"/>
<dbReference type="Gene3D" id="3.40.250.10">
    <property type="entry name" value="Rhodanese-like domain"/>
    <property type="match status" value="2"/>
</dbReference>
<dbReference type="OrthoDB" id="9977at2157"/>
<dbReference type="eggNOG" id="arCOG02019">
    <property type="taxonomic scope" value="Archaea"/>
</dbReference>
<dbReference type="InterPro" id="IPR051126">
    <property type="entry name" value="Thiosulfate_sulfurtransferase"/>
</dbReference>
<dbReference type="CDD" id="cd01448">
    <property type="entry name" value="TST_Repeat_1"/>
    <property type="match status" value="1"/>
</dbReference>
<feature type="domain" description="Rhodanese" evidence="2">
    <location>
        <begin position="152"/>
        <end position="256"/>
    </location>
</feature>
<dbReference type="PROSITE" id="PS00380">
    <property type="entry name" value="RHODANESE_1"/>
    <property type="match status" value="1"/>
</dbReference>
<evidence type="ECO:0000259" key="2">
    <source>
        <dbReference type="PROSITE" id="PS50206"/>
    </source>
</evidence>
<name>C7NU18_HALUD</name>
<dbReference type="InterPro" id="IPR001307">
    <property type="entry name" value="Thiosulphate_STrfase_CS"/>
</dbReference>
<evidence type="ECO:0000313" key="4">
    <source>
        <dbReference type="Proteomes" id="UP000002071"/>
    </source>
</evidence>
<accession>C7NU18</accession>
<evidence type="ECO:0000256" key="1">
    <source>
        <dbReference type="ARBA" id="ARBA00022737"/>
    </source>
</evidence>
<sequence length="258" mass="28683">MTDIVTTAWVADRLGDVHLVDVRDAWEYEGIGHLPGAVSISFDSFRASEGDEGMLPGEDVFADLLSDAGIALEDDIVAYDDTHGVFAARFLVTAELYGHDPDRLHLLDGDFSAWQRDHPTTDEVPDVTPTAYEVDRPAESTLVGREAVAAAIDTDAVIVDTRERWEYEEGHIPGAVQVDWRDLVDDETRGIKPREEIEAILEPKGITPESRIVLYCNTARRISHTYVVLKHLGYRDLAFYEGSLTEWEAAGEPIETAE</sequence>
<proteinExistence type="predicted"/>
<dbReference type="EMBL" id="CP001687">
    <property type="protein sequence ID" value="ACV12263.1"/>
    <property type="molecule type" value="Genomic_DNA"/>
</dbReference>
<evidence type="ECO:0000313" key="3">
    <source>
        <dbReference type="EMBL" id="ACV12263.1"/>
    </source>
</evidence>
<dbReference type="KEGG" id="hut:Huta_2096"/>
<dbReference type="GO" id="GO:0004792">
    <property type="term" value="F:thiosulfate-cyanide sulfurtransferase activity"/>
    <property type="evidence" value="ECO:0007669"/>
    <property type="project" value="InterPro"/>
</dbReference>
<dbReference type="InterPro" id="IPR001763">
    <property type="entry name" value="Rhodanese-like_dom"/>
</dbReference>
<dbReference type="PROSITE" id="PS50206">
    <property type="entry name" value="RHODANESE_3"/>
    <property type="match status" value="2"/>
</dbReference>
<dbReference type="SMART" id="SM00450">
    <property type="entry name" value="RHOD"/>
    <property type="match status" value="2"/>
</dbReference>
<dbReference type="InterPro" id="IPR036873">
    <property type="entry name" value="Rhodanese-like_dom_sf"/>
</dbReference>
<dbReference type="Proteomes" id="UP000002071">
    <property type="component" value="Chromosome"/>
</dbReference>
<organism evidence="3 4">
    <name type="scientific">Halorhabdus utahensis (strain DSM 12940 / JCM 11049 / AX-2)</name>
    <dbReference type="NCBI Taxonomy" id="519442"/>
    <lineage>
        <taxon>Archaea</taxon>
        <taxon>Methanobacteriati</taxon>
        <taxon>Methanobacteriota</taxon>
        <taxon>Stenosarchaea group</taxon>
        <taxon>Halobacteria</taxon>
        <taxon>Halobacteriales</taxon>
        <taxon>Haloarculaceae</taxon>
        <taxon>Halorhabdus</taxon>
    </lineage>
</organism>